<evidence type="ECO:0000256" key="4">
    <source>
        <dbReference type="PIRNR" id="PIRNR010044"/>
    </source>
</evidence>
<organism evidence="5 6">
    <name type="scientific">Gonapodya prolifera (strain JEL478)</name>
    <name type="common">Monoblepharis prolifera</name>
    <dbReference type="NCBI Taxonomy" id="1344416"/>
    <lineage>
        <taxon>Eukaryota</taxon>
        <taxon>Fungi</taxon>
        <taxon>Fungi incertae sedis</taxon>
        <taxon>Chytridiomycota</taxon>
        <taxon>Chytridiomycota incertae sedis</taxon>
        <taxon>Monoblepharidomycetes</taxon>
        <taxon>Monoblepharidales</taxon>
        <taxon>Gonapodyaceae</taxon>
        <taxon>Gonapodya</taxon>
    </lineage>
</organism>
<evidence type="ECO:0000313" key="5">
    <source>
        <dbReference type="EMBL" id="KXS10368.1"/>
    </source>
</evidence>
<evidence type="ECO:0000256" key="2">
    <source>
        <dbReference type="ARBA" id="ARBA00023186"/>
    </source>
</evidence>
<dbReference type="OrthoDB" id="10260712at2759"/>
<dbReference type="Proteomes" id="UP000070544">
    <property type="component" value="Unassembled WGS sequence"/>
</dbReference>
<dbReference type="Gene3D" id="3.40.50.10900">
    <property type="entry name" value="PAC-like subunit"/>
    <property type="match status" value="2"/>
</dbReference>
<keyword evidence="2 4" id="KW-0143">Chaperone</keyword>
<dbReference type="AlphaFoldDB" id="A0A139A169"/>
<dbReference type="GO" id="GO:0043248">
    <property type="term" value="P:proteasome assembly"/>
    <property type="evidence" value="ECO:0007669"/>
    <property type="project" value="TreeGrafter"/>
</dbReference>
<reference evidence="5 6" key="1">
    <citation type="journal article" date="2015" name="Genome Biol. Evol.">
        <title>Phylogenomic analyses indicate that early fungi evolved digesting cell walls of algal ancestors of land plants.</title>
        <authorList>
            <person name="Chang Y."/>
            <person name="Wang S."/>
            <person name="Sekimoto S."/>
            <person name="Aerts A.L."/>
            <person name="Choi C."/>
            <person name="Clum A."/>
            <person name="LaButti K.M."/>
            <person name="Lindquist E.A."/>
            <person name="Yee Ngan C."/>
            <person name="Ohm R.A."/>
            <person name="Salamov A.A."/>
            <person name="Grigoriev I.V."/>
            <person name="Spatafora J.W."/>
            <person name="Berbee M.L."/>
        </authorList>
    </citation>
    <scope>NUCLEOTIDE SEQUENCE [LARGE SCALE GENOMIC DNA]</scope>
    <source>
        <strain evidence="5 6">JEL478</strain>
    </source>
</reference>
<evidence type="ECO:0000313" key="6">
    <source>
        <dbReference type="Proteomes" id="UP000070544"/>
    </source>
</evidence>
<evidence type="ECO:0000256" key="1">
    <source>
        <dbReference type="ARBA" id="ARBA00019186"/>
    </source>
</evidence>
<dbReference type="InterPro" id="IPR038389">
    <property type="entry name" value="PSMG2_sf"/>
</dbReference>
<dbReference type="Pfam" id="PF09754">
    <property type="entry name" value="PAC2"/>
    <property type="match status" value="1"/>
</dbReference>
<comment type="similarity">
    <text evidence="3 4">Belongs to the PSMG2 family.</text>
</comment>
<protein>
    <recommendedName>
        <fullName evidence="1 4">Proteasome assembly chaperone 2</fullName>
    </recommendedName>
</protein>
<dbReference type="STRING" id="1344416.A0A139A169"/>
<comment type="function">
    <text evidence="4">Involved in 20S proteasome assembly.</text>
</comment>
<name>A0A139A169_GONPJ</name>
<dbReference type="EMBL" id="KQ965827">
    <property type="protein sequence ID" value="KXS10368.1"/>
    <property type="molecule type" value="Genomic_DNA"/>
</dbReference>
<dbReference type="InterPro" id="IPR019151">
    <property type="entry name" value="Proteasome_assmbl_chaperone_2"/>
</dbReference>
<proteinExistence type="inferred from homology"/>
<comment type="subunit">
    <text evidence="4">Component of the 20S proteasome chaperone.</text>
</comment>
<dbReference type="GO" id="GO:0005634">
    <property type="term" value="C:nucleus"/>
    <property type="evidence" value="ECO:0007669"/>
    <property type="project" value="TreeGrafter"/>
</dbReference>
<accession>A0A139A169</accession>
<dbReference type="GO" id="GO:0005829">
    <property type="term" value="C:cytosol"/>
    <property type="evidence" value="ECO:0007669"/>
    <property type="project" value="TreeGrafter"/>
</dbReference>
<gene>
    <name evidence="5" type="ORF">M427DRAFT_62342</name>
</gene>
<dbReference type="PIRSF" id="PIRSF010044">
    <property type="entry name" value="UCP010044"/>
    <property type="match status" value="1"/>
</dbReference>
<dbReference type="InterPro" id="IPR016562">
    <property type="entry name" value="Proteasome_assmbl_chp_2_euk"/>
</dbReference>
<sequence length="295" mass="30662">MPVAATPEQIFTLASSSVSRAPNFAGSTLVLPSPNSIANLGQLSADLVTSTLDLPLVGWLGQGYDLLLPLVGNDPLGRGKRQDGSIDVAGETELYHSDTLRLTVLQIRSAVIKGRLALFTPALSSWIRHSQFSRVIVLGSADASRRSDGDIALGPLRSLVPRPPTEASQSRAGSSLAELAGVMGIVPLDFASYDSQNSKDVDPTRLPGSGPLLKIVEALNEAGAGTSSLDVVGVVGFAVEGDNLSDAMLLSSVALSLLASTNGVPREAAKTIKVPASWSSLYGGWDMTEKVALFG</sequence>
<keyword evidence="6" id="KW-1185">Reference proteome</keyword>
<dbReference type="PANTHER" id="PTHR12970">
    <property type="entry name" value="PROTEASOME ASSEMBLY CHAPERONE 2"/>
    <property type="match status" value="1"/>
</dbReference>
<evidence type="ECO:0000256" key="3">
    <source>
        <dbReference type="ARBA" id="ARBA00025745"/>
    </source>
</evidence>
<dbReference type="PANTHER" id="PTHR12970:SF1">
    <property type="entry name" value="PROTEASOME ASSEMBLY CHAPERONE 2"/>
    <property type="match status" value="1"/>
</dbReference>